<accession>J9B835</accession>
<protein>
    <submittedName>
        <fullName evidence="1">Uncharacterized protein</fullName>
    </submittedName>
</protein>
<comment type="caution">
    <text evidence="1">The sequence shown here is derived from an EMBL/GenBank/DDBJ whole genome shotgun (WGS) entry which is preliminary data.</text>
</comment>
<dbReference type="Proteomes" id="UP000004810">
    <property type="component" value="Unassembled WGS sequence"/>
</dbReference>
<dbReference type="AlphaFoldDB" id="J9B835"/>
<organism evidence="1 2">
    <name type="scientific">Wuchereria bancrofti</name>
    <dbReference type="NCBI Taxonomy" id="6293"/>
    <lineage>
        <taxon>Eukaryota</taxon>
        <taxon>Metazoa</taxon>
        <taxon>Ecdysozoa</taxon>
        <taxon>Nematoda</taxon>
        <taxon>Chromadorea</taxon>
        <taxon>Rhabditida</taxon>
        <taxon>Spirurina</taxon>
        <taxon>Spiruromorpha</taxon>
        <taxon>Filarioidea</taxon>
        <taxon>Onchocercidae</taxon>
        <taxon>Wuchereria</taxon>
    </lineage>
</organism>
<evidence type="ECO:0000313" key="2">
    <source>
        <dbReference type="Proteomes" id="UP000004810"/>
    </source>
</evidence>
<dbReference type="EMBL" id="ADBV01002352">
    <property type="protein sequence ID" value="EJW83220.1"/>
    <property type="molecule type" value="Genomic_DNA"/>
</dbReference>
<sequence>MVCVPCILLPVLLALYIKFIQPIVFRFLPQSWRTTFDALLYPTCSIQIPSTTSAQDATVTGKIVEVDDENIQKKPDNYDNCTDCSKKTNNSYQRFISIF</sequence>
<gene>
    <name evidence="1" type="ORF">WUBG_05870</name>
</gene>
<evidence type="ECO:0000313" key="1">
    <source>
        <dbReference type="EMBL" id="EJW83220.1"/>
    </source>
</evidence>
<reference evidence="2" key="1">
    <citation type="submission" date="2012-08" db="EMBL/GenBank/DDBJ databases">
        <title>The Genome Sequence of Wuchereria bancrofti.</title>
        <authorList>
            <person name="Nutman T.B."/>
            <person name="Fink D.L."/>
            <person name="Russ C."/>
            <person name="Young S."/>
            <person name="Zeng Q."/>
            <person name="Koehrsen M."/>
            <person name="Alvarado L."/>
            <person name="Berlin A."/>
            <person name="Chapman S.B."/>
            <person name="Chen Z."/>
            <person name="Freedman E."/>
            <person name="Gellesch M."/>
            <person name="Goldberg J."/>
            <person name="Griggs A."/>
            <person name="Gujja S."/>
            <person name="Heilman E.R."/>
            <person name="Heiman D."/>
            <person name="Hepburn T."/>
            <person name="Howarth C."/>
            <person name="Jen D."/>
            <person name="Larson L."/>
            <person name="Lewis B."/>
            <person name="Mehta T."/>
            <person name="Park D."/>
            <person name="Pearson M."/>
            <person name="Roberts A."/>
            <person name="Saif S."/>
            <person name="Shea T."/>
            <person name="Shenoy N."/>
            <person name="Sisk P."/>
            <person name="Stolte C."/>
            <person name="Sykes S."/>
            <person name="Walk T."/>
            <person name="White J."/>
            <person name="Yandava C."/>
            <person name="Haas B."/>
            <person name="Henn M.R."/>
            <person name="Nusbaum C."/>
            <person name="Birren B."/>
        </authorList>
    </citation>
    <scope>NUCLEOTIDE SEQUENCE [LARGE SCALE GENOMIC DNA]</scope>
    <source>
        <strain evidence="2">NA</strain>
    </source>
</reference>
<proteinExistence type="predicted"/>
<name>J9B835_WUCBA</name>